<dbReference type="RefSeq" id="WP_307394843.1">
    <property type="nucleotide sequence ID" value="NZ_BAAADK010000045.1"/>
</dbReference>
<proteinExistence type="inferred from homology"/>
<evidence type="ECO:0000313" key="7">
    <source>
        <dbReference type="EMBL" id="MDQ0166551.1"/>
    </source>
</evidence>
<feature type="domain" description="Diacylglycerol glucosyltransferase N-terminal" evidence="6">
    <location>
        <begin position="17"/>
        <end position="181"/>
    </location>
</feature>
<dbReference type="PANTHER" id="PTHR43025:SF3">
    <property type="entry name" value="MONOGALACTOSYLDIACYLGLYCEROL SYNTHASE 1, CHLOROPLASTIC"/>
    <property type="match status" value="1"/>
</dbReference>
<dbReference type="InterPro" id="IPR007235">
    <property type="entry name" value="Glyco_trans_28_C"/>
</dbReference>
<organism evidence="7 8">
    <name type="scientific">Caldalkalibacillus horti</name>
    <dbReference type="NCBI Taxonomy" id="77523"/>
    <lineage>
        <taxon>Bacteria</taxon>
        <taxon>Bacillati</taxon>
        <taxon>Bacillota</taxon>
        <taxon>Bacilli</taxon>
        <taxon>Bacillales</taxon>
        <taxon>Bacillaceae</taxon>
        <taxon>Caldalkalibacillus</taxon>
    </lineage>
</organism>
<evidence type="ECO:0000259" key="5">
    <source>
        <dbReference type="Pfam" id="PF04101"/>
    </source>
</evidence>
<feature type="domain" description="Glycosyl transferase family 28 C-terminal" evidence="5">
    <location>
        <begin position="206"/>
        <end position="338"/>
    </location>
</feature>
<comment type="similarity">
    <text evidence="2">Belongs to the glycosyltransferase 28 family.</text>
</comment>
<comment type="caution">
    <text evidence="7">The sequence shown here is derived from an EMBL/GenBank/DDBJ whole genome shotgun (WGS) entry which is preliminary data.</text>
</comment>
<gene>
    <name evidence="7" type="ORF">J2S11_002455</name>
</gene>
<dbReference type="EMBL" id="JAUSTY010000009">
    <property type="protein sequence ID" value="MDQ0166551.1"/>
    <property type="molecule type" value="Genomic_DNA"/>
</dbReference>
<dbReference type="InterPro" id="IPR009695">
    <property type="entry name" value="Diacylglyc_glucosyltr_N"/>
</dbReference>
<keyword evidence="3 7" id="KW-0328">Glycosyltransferase</keyword>
<evidence type="ECO:0000256" key="4">
    <source>
        <dbReference type="ARBA" id="ARBA00022679"/>
    </source>
</evidence>
<evidence type="ECO:0000256" key="2">
    <source>
        <dbReference type="ARBA" id="ARBA00006962"/>
    </source>
</evidence>
<keyword evidence="8" id="KW-1185">Reference proteome</keyword>
<keyword evidence="4 7" id="KW-0808">Transferase</keyword>
<dbReference type="Gene3D" id="3.40.50.2000">
    <property type="entry name" value="Glycogen Phosphorylase B"/>
    <property type="match status" value="2"/>
</dbReference>
<dbReference type="InterPro" id="IPR050519">
    <property type="entry name" value="Glycosyltransf_28_UgtP"/>
</dbReference>
<evidence type="ECO:0000256" key="3">
    <source>
        <dbReference type="ARBA" id="ARBA00022676"/>
    </source>
</evidence>
<sequence>MRKKRVLILSEGFGAGHTQAAQALAASLTEQCPDVRTRVIELSSFISPVFTQKIVTLYRKTIVSHPLLFGRLYKQQGKKALRPLFQLMLHRIFYTEAAKLIHALRPDLIISTHPFPSIVISRLKRQGLKIPLCTVITDYDAHGFWVTKEAEHFLVSSDEVCEQLIGFNIPQEKIQVTGIPVHPKFWRKNNKESIKVELGLQDMPTLLMMGGGWGIVQNEELLKRVVQWREHIQLIFCTGNNEKLLTKLKNDPEFQHKNVHVLGFVKHIDMLMDAADLLLTKPGGMTCTEALAKRLPMLLYDPIPGQEEINCQHFVHKGYGKKLESLDMLDHSMHALLESYSMEERLIVPIVNKKISTYNPSASTDAIIQLLTRNIYSSAI</sequence>
<protein>
    <submittedName>
        <fullName evidence="7">Processive 1,2-diacylglycerol beta-glucosyltransferase</fullName>
        <ecNumber evidence="7">2.4.1.315</ecNumber>
    </submittedName>
</protein>
<accession>A0ABT9VZX4</accession>
<evidence type="ECO:0000256" key="1">
    <source>
        <dbReference type="ARBA" id="ARBA00004370"/>
    </source>
</evidence>
<comment type="subcellular location">
    <subcellularLocation>
        <location evidence="1">Membrane</location>
    </subcellularLocation>
</comment>
<dbReference type="SUPFAM" id="SSF53756">
    <property type="entry name" value="UDP-Glycosyltransferase/glycogen phosphorylase"/>
    <property type="match status" value="1"/>
</dbReference>
<dbReference type="Pfam" id="PF04101">
    <property type="entry name" value="Glyco_tran_28_C"/>
    <property type="match status" value="1"/>
</dbReference>
<reference evidence="7 8" key="1">
    <citation type="submission" date="2023-07" db="EMBL/GenBank/DDBJ databases">
        <title>Genomic Encyclopedia of Type Strains, Phase IV (KMG-IV): sequencing the most valuable type-strain genomes for metagenomic binning, comparative biology and taxonomic classification.</title>
        <authorList>
            <person name="Goeker M."/>
        </authorList>
    </citation>
    <scope>NUCLEOTIDE SEQUENCE [LARGE SCALE GENOMIC DNA]</scope>
    <source>
        <strain evidence="7 8">DSM 12751</strain>
    </source>
</reference>
<evidence type="ECO:0000313" key="8">
    <source>
        <dbReference type="Proteomes" id="UP001235840"/>
    </source>
</evidence>
<evidence type="ECO:0000259" key="6">
    <source>
        <dbReference type="Pfam" id="PF06925"/>
    </source>
</evidence>
<name>A0ABT9VZX4_9BACI</name>
<dbReference type="EC" id="2.4.1.315" evidence="7"/>
<dbReference type="Proteomes" id="UP001235840">
    <property type="component" value="Unassembled WGS sequence"/>
</dbReference>
<dbReference type="Pfam" id="PF06925">
    <property type="entry name" value="MGDG_synth"/>
    <property type="match status" value="1"/>
</dbReference>
<dbReference type="PANTHER" id="PTHR43025">
    <property type="entry name" value="MONOGALACTOSYLDIACYLGLYCEROL SYNTHASE"/>
    <property type="match status" value="1"/>
</dbReference>
<dbReference type="GO" id="GO:0016757">
    <property type="term" value="F:glycosyltransferase activity"/>
    <property type="evidence" value="ECO:0007669"/>
    <property type="project" value="UniProtKB-KW"/>
</dbReference>